<dbReference type="KEGG" id="nia:A8C56_23495"/>
<evidence type="ECO:0000313" key="3">
    <source>
        <dbReference type="Proteomes" id="UP000077667"/>
    </source>
</evidence>
<organism evidence="2 3">
    <name type="scientific">Niabella ginsenosidivorans</name>
    <dbReference type="NCBI Taxonomy" id="1176587"/>
    <lineage>
        <taxon>Bacteria</taxon>
        <taxon>Pseudomonadati</taxon>
        <taxon>Bacteroidota</taxon>
        <taxon>Chitinophagia</taxon>
        <taxon>Chitinophagales</taxon>
        <taxon>Chitinophagaceae</taxon>
        <taxon>Niabella</taxon>
    </lineage>
</organism>
<keyword evidence="1" id="KW-1133">Transmembrane helix</keyword>
<feature type="transmembrane region" description="Helical" evidence="1">
    <location>
        <begin position="264"/>
        <end position="284"/>
    </location>
</feature>
<keyword evidence="3" id="KW-1185">Reference proteome</keyword>
<dbReference type="InterPro" id="IPR003474">
    <property type="entry name" value="Glcn_transporter"/>
</dbReference>
<dbReference type="Proteomes" id="UP000077667">
    <property type="component" value="Chromosome"/>
</dbReference>
<feature type="transmembrane region" description="Helical" evidence="1">
    <location>
        <begin position="385"/>
        <end position="409"/>
    </location>
</feature>
<sequence>MQASSPFIIVLALSAGTGLIVLLSARYKMHPFFSLLTACFVTGWLGGLEPEALLTVMKEGFGKIMSSLGFIIAVGTALGMVLQVNGATTAMANAIIRRVGNKRSILAMSLTGFIVGLPIFCDSGYVVLNGLNQSMTRKTGMGVAAMSTAMATGLYVVHCFIPPHPGITAAVGTLNASFGKIIVYGFLVAVPVMLTGYYWAVRAGKKIPQTDTAADTVMEQATGNKPLPRALPAFIPVIVPVLLIALRALAAGFSFWGNEIIEQLLVIGDPAVALVIGLILALCISPKWKPGELGKLIHHGLEKAGGILVIIGAGGAFGMVINALKIQDYLAKTEGLHALGLFFPFLVAVILKTAQGSSTVAVLTAASIVLPFLPGLHLDGENGRVIAVLAMGAGSMAVSHVNDAYFWVITNFSGQELKQVLRVYSMATVFMAVVGILSVYLLSLMIL</sequence>
<evidence type="ECO:0000256" key="1">
    <source>
        <dbReference type="SAM" id="Phobius"/>
    </source>
</evidence>
<proteinExistence type="predicted"/>
<feature type="transmembrane region" description="Helical" evidence="1">
    <location>
        <begin position="105"/>
        <end position="128"/>
    </location>
</feature>
<keyword evidence="1" id="KW-0812">Transmembrane</keyword>
<accession>A0A1A9IBR8</accession>
<dbReference type="GO" id="GO:0015128">
    <property type="term" value="F:gluconate transmembrane transporter activity"/>
    <property type="evidence" value="ECO:0007669"/>
    <property type="project" value="InterPro"/>
</dbReference>
<reference evidence="2 3" key="1">
    <citation type="submission" date="2016-05" db="EMBL/GenBank/DDBJ databases">
        <title>Niabella ginsenosidivorans BS26 whole genome sequencing.</title>
        <authorList>
            <person name="Im W.T."/>
            <person name="Siddiqi M.Z."/>
        </authorList>
    </citation>
    <scope>NUCLEOTIDE SEQUENCE [LARGE SCALE GENOMIC DNA]</scope>
    <source>
        <strain evidence="2 3">BS26</strain>
    </source>
</reference>
<dbReference type="STRING" id="1176587.A8C56_23495"/>
<feature type="transmembrane region" description="Helical" evidence="1">
    <location>
        <begin position="6"/>
        <end position="25"/>
    </location>
</feature>
<dbReference type="EMBL" id="CP015772">
    <property type="protein sequence ID" value="ANH84182.1"/>
    <property type="molecule type" value="Genomic_DNA"/>
</dbReference>
<feature type="transmembrane region" description="Helical" evidence="1">
    <location>
        <begin position="140"/>
        <end position="161"/>
    </location>
</feature>
<dbReference type="Pfam" id="PF02447">
    <property type="entry name" value="GntP_permease"/>
    <property type="match status" value="1"/>
</dbReference>
<feature type="transmembrane region" description="Helical" evidence="1">
    <location>
        <begin position="60"/>
        <end position="84"/>
    </location>
</feature>
<dbReference type="OrthoDB" id="9787129at2"/>
<feature type="transmembrane region" description="Helical" evidence="1">
    <location>
        <begin position="421"/>
        <end position="442"/>
    </location>
</feature>
<feature type="transmembrane region" description="Helical" evidence="1">
    <location>
        <begin position="181"/>
        <end position="200"/>
    </location>
</feature>
<dbReference type="AlphaFoldDB" id="A0A1A9IBR8"/>
<name>A0A1A9IBR8_9BACT</name>
<protein>
    <submittedName>
        <fullName evidence="2">Gluconate transporter</fullName>
    </submittedName>
</protein>
<dbReference type="PANTHER" id="PTHR30354">
    <property type="entry name" value="GNT FAMILY GLUCONATE TRANSPORTER"/>
    <property type="match status" value="1"/>
</dbReference>
<evidence type="ECO:0000313" key="2">
    <source>
        <dbReference type="EMBL" id="ANH84182.1"/>
    </source>
</evidence>
<feature type="transmembrane region" description="Helical" evidence="1">
    <location>
        <begin position="233"/>
        <end position="257"/>
    </location>
</feature>
<dbReference type="PANTHER" id="PTHR30354:SF11">
    <property type="entry name" value="PERMEASE"/>
    <property type="match status" value="1"/>
</dbReference>
<feature type="transmembrane region" description="Helical" evidence="1">
    <location>
        <begin position="304"/>
        <end position="324"/>
    </location>
</feature>
<gene>
    <name evidence="2" type="ORF">A8C56_23495</name>
</gene>
<keyword evidence="1" id="KW-0472">Membrane</keyword>
<feature type="transmembrane region" description="Helical" evidence="1">
    <location>
        <begin position="360"/>
        <end position="378"/>
    </location>
</feature>
<feature type="transmembrane region" description="Helical" evidence="1">
    <location>
        <begin position="336"/>
        <end position="354"/>
    </location>
</feature>
<feature type="transmembrane region" description="Helical" evidence="1">
    <location>
        <begin position="32"/>
        <end position="48"/>
    </location>
</feature>
<dbReference type="GO" id="GO:0005886">
    <property type="term" value="C:plasma membrane"/>
    <property type="evidence" value="ECO:0007669"/>
    <property type="project" value="TreeGrafter"/>
</dbReference>